<evidence type="ECO:0000256" key="3">
    <source>
        <dbReference type="ARBA" id="ARBA00022448"/>
    </source>
</evidence>
<dbReference type="EMBL" id="DTOZ01000025">
    <property type="protein sequence ID" value="HGE77504.1"/>
    <property type="molecule type" value="Genomic_DNA"/>
</dbReference>
<keyword evidence="5" id="KW-0997">Cell inner membrane</keyword>
<feature type="transmembrane region" description="Helical" evidence="11">
    <location>
        <begin position="12"/>
        <end position="33"/>
    </location>
</feature>
<dbReference type="NCBIfam" id="TIGR01352">
    <property type="entry name" value="tonB_Cterm"/>
    <property type="match status" value="1"/>
</dbReference>
<dbReference type="PROSITE" id="PS52015">
    <property type="entry name" value="TONB_CTD"/>
    <property type="match status" value="1"/>
</dbReference>
<dbReference type="InterPro" id="IPR051045">
    <property type="entry name" value="TonB-dependent_transducer"/>
</dbReference>
<evidence type="ECO:0000256" key="6">
    <source>
        <dbReference type="ARBA" id="ARBA00022692"/>
    </source>
</evidence>
<accession>A0A7V3RG31</accession>
<dbReference type="PANTHER" id="PTHR33446:SF2">
    <property type="entry name" value="PROTEIN TONB"/>
    <property type="match status" value="1"/>
</dbReference>
<feature type="region of interest" description="Disordered" evidence="10">
    <location>
        <begin position="60"/>
        <end position="82"/>
    </location>
</feature>
<evidence type="ECO:0000256" key="11">
    <source>
        <dbReference type="SAM" id="Phobius"/>
    </source>
</evidence>
<evidence type="ECO:0000259" key="12">
    <source>
        <dbReference type="PROSITE" id="PS52015"/>
    </source>
</evidence>
<evidence type="ECO:0000313" key="13">
    <source>
        <dbReference type="EMBL" id="HGE77504.1"/>
    </source>
</evidence>
<evidence type="ECO:0000256" key="9">
    <source>
        <dbReference type="ARBA" id="ARBA00023136"/>
    </source>
</evidence>
<dbReference type="GO" id="GO:0015031">
    <property type="term" value="P:protein transport"/>
    <property type="evidence" value="ECO:0007669"/>
    <property type="project" value="UniProtKB-KW"/>
</dbReference>
<keyword evidence="4" id="KW-1003">Cell membrane</keyword>
<keyword evidence="7" id="KW-0653">Protein transport</keyword>
<gene>
    <name evidence="13" type="ORF">ENX68_00695</name>
</gene>
<evidence type="ECO:0000256" key="7">
    <source>
        <dbReference type="ARBA" id="ARBA00022927"/>
    </source>
</evidence>
<comment type="similarity">
    <text evidence="2">Belongs to the TonB family.</text>
</comment>
<comment type="caution">
    <text evidence="13">The sequence shown here is derived from an EMBL/GenBank/DDBJ whole genome shotgun (WGS) entry which is preliminary data.</text>
</comment>
<organism evidence="13">
    <name type="scientific">candidate division WOR-3 bacterium</name>
    <dbReference type="NCBI Taxonomy" id="2052148"/>
    <lineage>
        <taxon>Bacteria</taxon>
        <taxon>Bacteria division WOR-3</taxon>
    </lineage>
</organism>
<name>A0A7V3RG31_UNCW3</name>
<feature type="domain" description="TonB C-terminal" evidence="12">
    <location>
        <begin position="112"/>
        <end position="203"/>
    </location>
</feature>
<dbReference type="AlphaFoldDB" id="A0A7V3RG31"/>
<comment type="subcellular location">
    <subcellularLocation>
        <location evidence="1">Cell inner membrane</location>
        <topology evidence="1">Single-pass membrane protein</topology>
        <orientation evidence="1">Periplasmic side</orientation>
    </subcellularLocation>
</comment>
<dbReference type="GO" id="GO:0055085">
    <property type="term" value="P:transmembrane transport"/>
    <property type="evidence" value="ECO:0007669"/>
    <property type="project" value="InterPro"/>
</dbReference>
<dbReference type="GO" id="GO:0031992">
    <property type="term" value="F:energy transducer activity"/>
    <property type="evidence" value="ECO:0007669"/>
    <property type="project" value="TreeGrafter"/>
</dbReference>
<evidence type="ECO:0000256" key="8">
    <source>
        <dbReference type="ARBA" id="ARBA00022989"/>
    </source>
</evidence>
<feature type="compositionally biased region" description="Basic and acidic residues" evidence="10">
    <location>
        <begin position="60"/>
        <end position="69"/>
    </location>
</feature>
<dbReference type="Gene3D" id="3.30.1150.10">
    <property type="match status" value="1"/>
</dbReference>
<keyword evidence="8 11" id="KW-1133">Transmembrane helix</keyword>
<evidence type="ECO:0000256" key="2">
    <source>
        <dbReference type="ARBA" id="ARBA00006555"/>
    </source>
</evidence>
<protein>
    <submittedName>
        <fullName evidence="13">Energy transducer TonB</fullName>
    </submittedName>
</protein>
<evidence type="ECO:0000256" key="1">
    <source>
        <dbReference type="ARBA" id="ARBA00004383"/>
    </source>
</evidence>
<keyword evidence="6 11" id="KW-0812">Transmembrane</keyword>
<evidence type="ECO:0000256" key="5">
    <source>
        <dbReference type="ARBA" id="ARBA00022519"/>
    </source>
</evidence>
<sequence length="203" mass="22761">MRDHKEMYGIYIRIGFLIALSLIISFFLTIPYAEPEPYRLKSQTVGLINEITSIIDKEVESIDNTERPKPPVATPGNNTGDDVTTIPSTDLLQNIIPVNPIGPEIEIVPYYKVEVKPKPVYLARPDYPDLPRKAGIEGKVVLKMLVDVDGRISKVEIIKSSGNALLDESAITAAKRCIFTPARQRDSSVRVWIVWQVEFKIKG</sequence>
<evidence type="ECO:0000256" key="4">
    <source>
        <dbReference type="ARBA" id="ARBA00022475"/>
    </source>
</evidence>
<dbReference type="InterPro" id="IPR037682">
    <property type="entry name" value="TonB_C"/>
</dbReference>
<dbReference type="InterPro" id="IPR006260">
    <property type="entry name" value="TonB/TolA_C"/>
</dbReference>
<keyword evidence="9 11" id="KW-0472">Membrane</keyword>
<dbReference type="SUPFAM" id="SSF74653">
    <property type="entry name" value="TolA/TonB C-terminal domain"/>
    <property type="match status" value="1"/>
</dbReference>
<evidence type="ECO:0000256" key="10">
    <source>
        <dbReference type="SAM" id="MobiDB-lite"/>
    </source>
</evidence>
<dbReference type="GO" id="GO:0098797">
    <property type="term" value="C:plasma membrane protein complex"/>
    <property type="evidence" value="ECO:0007669"/>
    <property type="project" value="TreeGrafter"/>
</dbReference>
<dbReference type="Pfam" id="PF03544">
    <property type="entry name" value="TonB_C"/>
    <property type="match status" value="1"/>
</dbReference>
<keyword evidence="3" id="KW-0813">Transport</keyword>
<proteinExistence type="inferred from homology"/>
<dbReference type="PANTHER" id="PTHR33446">
    <property type="entry name" value="PROTEIN TONB-RELATED"/>
    <property type="match status" value="1"/>
</dbReference>
<reference evidence="13" key="1">
    <citation type="journal article" date="2020" name="mSystems">
        <title>Genome- and Community-Level Interaction Insights into Carbon Utilization and Element Cycling Functions of Hydrothermarchaeota in Hydrothermal Sediment.</title>
        <authorList>
            <person name="Zhou Z."/>
            <person name="Liu Y."/>
            <person name="Xu W."/>
            <person name="Pan J."/>
            <person name="Luo Z.H."/>
            <person name="Li M."/>
        </authorList>
    </citation>
    <scope>NUCLEOTIDE SEQUENCE [LARGE SCALE GENOMIC DNA]</scope>
    <source>
        <strain evidence="13">SpSt-961</strain>
    </source>
</reference>